<feature type="compositionally biased region" description="Low complexity" evidence="1">
    <location>
        <begin position="43"/>
        <end position="52"/>
    </location>
</feature>
<feature type="compositionally biased region" description="Basic and acidic residues" evidence="1">
    <location>
        <begin position="143"/>
        <end position="152"/>
    </location>
</feature>
<reference evidence="3" key="1">
    <citation type="submission" date="2025-08" db="UniProtKB">
        <authorList>
            <consortium name="RefSeq"/>
        </authorList>
    </citation>
    <scope>IDENTIFICATION</scope>
</reference>
<organism evidence="2 3">
    <name type="scientific">Heterocephalus glaber</name>
    <name type="common">Naked mole rat</name>
    <dbReference type="NCBI Taxonomy" id="10181"/>
    <lineage>
        <taxon>Eukaryota</taxon>
        <taxon>Metazoa</taxon>
        <taxon>Chordata</taxon>
        <taxon>Craniata</taxon>
        <taxon>Vertebrata</taxon>
        <taxon>Euteleostomi</taxon>
        <taxon>Mammalia</taxon>
        <taxon>Eutheria</taxon>
        <taxon>Euarchontoglires</taxon>
        <taxon>Glires</taxon>
        <taxon>Rodentia</taxon>
        <taxon>Hystricomorpha</taxon>
        <taxon>Bathyergidae</taxon>
        <taxon>Heterocephalus</taxon>
    </lineage>
</organism>
<evidence type="ECO:0000313" key="3">
    <source>
        <dbReference type="RefSeq" id="XP_021104010.1"/>
    </source>
</evidence>
<dbReference type="Proteomes" id="UP000694906">
    <property type="component" value="Unplaced"/>
</dbReference>
<feature type="region of interest" description="Disordered" evidence="1">
    <location>
        <begin position="23"/>
        <end position="161"/>
    </location>
</feature>
<name>A0AAX6S468_HETGA</name>
<protein>
    <submittedName>
        <fullName evidence="3">Serine/arginine repetitive matrix protein 2-like</fullName>
    </submittedName>
</protein>
<feature type="compositionally biased region" description="Basic and acidic residues" evidence="1">
    <location>
        <begin position="220"/>
        <end position="238"/>
    </location>
</feature>
<feature type="compositionally biased region" description="Low complexity" evidence="1">
    <location>
        <begin position="284"/>
        <end position="293"/>
    </location>
</feature>
<proteinExistence type="predicted"/>
<sequence>MDSVNLPNLCRLGPHCRREGRCAQRGAEETAGTPPTPAPIPIPALSADSAPARSEDARRLGRRSASRLLAGVPTPCPRRAEELPGHPGGSLPTFLGPLDKQQQARGSPGEKRSDSPAASTDRALARPETLKLAGPGFLTPPYPRRERGDRAVPRRRGHSPAAAARLWGVGGVSGWRMLLPTERRGRNGNRNRGRRLTEPSAPLTEREREAVRAGQSLTARDQDRTRAGSRARDPEQRRPHYARRGRGPADWGPGGRQRAGAWSRGNPATRVGRRQRAHAPELLRQQAAAGASGRAREGGARPSAFQASGTERACARRGLLLASRACAGFSPPPSSLRPGVS</sequence>
<keyword evidence="2" id="KW-1185">Reference proteome</keyword>
<accession>A0AAX6S468</accession>
<feature type="region of interest" description="Disordered" evidence="1">
    <location>
        <begin position="180"/>
        <end position="310"/>
    </location>
</feature>
<gene>
    <name evidence="3" type="primary">LOC110346729</name>
</gene>
<dbReference type="GeneID" id="110346729"/>
<dbReference type="AlphaFoldDB" id="A0AAX6S468"/>
<evidence type="ECO:0000313" key="2">
    <source>
        <dbReference type="Proteomes" id="UP000694906"/>
    </source>
</evidence>
<evidence type="ECO:0000256" key="1">
    <source>
        <dbReference type="SAM" id="MobiDB-lite"/>
    </source>
</evidence>
<dbReference type="RefSeq" id="XP_021104010.1">
    <property type="nucleotide sequence ID" value="XM_021248351.1"/>
</dbReference>